<feature type="transmembrane region" description="Helical" evidence="5">
    <location>
        <begin position="307"/>
        <end position="327"/>
    </location>
</feature>
<dbReference type="GO" id="GO:0005783">
    <property type="term" value="C:endoplasmic reticulum"/>
    <property type="evidence" value="ECO:0007669"/>
    <property type="project" value="TreeGrafter"/>
</dbReference>
<name>A0A1J1J8A2_9DIPT</name>
<dbReference type="Gene3D" id="3.60.21.10">
    <property type="match status" value="1"/>
</dbReference>
<feature type="transmembrane region" description="Helical" evidence="5">
    <location>
        <begin position="12"/>
        <end position="35"/>
    </location>
</feature>
<sequence length="346" mass="40685">MKRIKLFSYRFSLLKLNLVAVVATVLFNEILIYHLQKLRWERFVCESDECTRILLVSDPQILGEDHEFWISRWDNDRHLKQTFHQAVVHVKPKVILFLGDLMDEGSIADDEKFQNYYKRFQNIFQTPHDVKTIYIPGDNDIGGEGSEPVKTDKVIRFKNAFGQEEIWNLEQKIQIITPSLLIRDKMIKDSIDFNSTRITISHFPILYNIGNSYKTLQKFQPTIIFSAHDHRSREIVGDALKFSHKWPTPILTPKIFDLDLLNRQKKIIELQVTTCSYRMGTMKIGYAQAIFDNNLLIYSPMFIISRFYQLGFYVLFLLIMLIVNICIKKKRVEAATHAYSRLNINQ</sequence>
<evidence type="ECO:0000259" key="6">
    <source>
        <dbReference type="Pfam" id="PF00149"/>
    </source>
</evidence>
<dbReference type="Pfam" id="PF00149">
    <property type="entry name" value="Metallophos"/>
    <property type="match status" value="1"/>
</dbReference>
<keyword evidence="4 5" id="KW-0472">Membrane</keyword>
<accession>A0A1J1J8A2</accession>
<keyword evidence="3 5" id="KW-1133">Transmembrane helix</keyword>
<evidence type="ECO:0000256" key="2">
    <source>
        <dbReference type="ARBA" id="ARBA00022692"/>
    </source>
</evidence>
<evidence type="ECO:0000313" key="7">
    <source>
        <dbReference type="EMBL" id="CRL07996.1"/>
    </source>
</evidence>
<dbReference type="InterPro" id="IPR004843">
    <property type="entry name" value="Calcineurin-like_PHP"/>
</dbReference>
<evidence type="ECO:0000256" key="4">
    <source>
        <dbReference type="ARBA" id="ARBA00023136"/>
    </source>
</evidence>
<organism evidence="7 8">
    <name type="scientific">Clunio marinus</name>
    <dbReference type="NCBI Taxonomy" id="568069"/>
    <lineage>
        <taxon>Eukaryota</taxon>
        <taxon>Metazoa</taxon>
        <taxon>Ecdysozoa</taxon>
        <taxon>Arthropoda</taxon>
        <taxon>Hexapoda</taxon>
        <taxon>Insecta</taxon>
        <taxon>Pterygota</taxon>
        <taxon>Neoptera</taxon>
        <taxon>Endopterygota</taxon>
        <taxon>Diptera</taxon>
        <taxon>Nematocera</taxon>
        <taxon>Chironomoidea</taxon>
        <taxon>Chironomidae</taxon>
        <taxon>Clunio</taxon>
    </lineage>
</organism>
<dbReference type="STRING" id="568069.A0A1J1J8A2"/>
<dbReference type="InterPro" id="IPR033308">
    <property type="entry name" value="PGAP5/Cdc1/Ted1"/>
</dbReference>
<protein>
    <submittedName>
        <fullName evidence="7">CLUMA_CG020847, isoform A</fullName>
    </submittedName>
</protein>
<proteinExistence type="predicted"/>
<dbReference type="GO" id="GO:0006506">
    <property type="term" value="P:GPI anchor biosynthetic process"/>
    <property type="evidence" value="ECO:0007669"/>
    <property type="project" value="InterPro"/>
</dbReference>
<dbReference type="GO" id="GO:0016020">
    <property type="term" value="C:membrane"/>
    <property type="evidence" value="ECO:0007669"/>
    <property type="project" value="UniProtKB-SubCell"/>
</dbReference>
<evidence type="ECO:0000256" key="5">
    <source>
        <dbReference type="SAM" id="Phobius"/>
    </source>
</evidence>
<dbReference type="InterPro" id="IPR029052">
    <property type="entry name" value="Metallo-depent_PP-like"/>
</dbReference>
<dbReference type="PANTHER" id="PTHR13315">
    <property type="entry name" value="METALLO PHOSPHOESTERASE RELATED"/>
    <property type="match status" value="1"/>
</dbReference>
<evidence type="ECO:0000313" key="8">
    <source>
        <dbReference type="Proteomes" id="UP000183832"/>
    </source>
</evidence>
<evidence type="ECO:0000256" key="1">
    <source>
        <dbReference type="ARBA" id="ARBA00004141"/>
    </source>
</evidence>
<dbReference type="GO" id="GO:0016787">
    <property type="term" value="F:hydrolase activity"/>
    <property type="evidence" value="ECO:0007669"/>
    <property type="project" value="InterPro"/>
</dbReference>
<feature type="domain" description="Calcineurin-like phosphoesterase" evidence="6">
    <location>
        <begin position="52"/>
        <end position="231"/>
    </location>
</feature>
<dbReference type="AlphaFoldDB" id="A0A1J1J8A2"/>
<dbReference type="EMBL" id="CVRI01000074">
    <property type="protein sequence ID" value="CRL07996.1"/>
    <property type="molecule type" value="Genomic_DNA"/>
</dbReference>
<gene>
    <name evidence="7" type="ORF">CLUMA_CG020847</name>
</gene>
<keyword evidence="2 5" id="KW-0812">Transmembrane</keyword>
<dbReference type="OrthoDB" id="5977743at2759"/>
<dbReference type="PANTHER" id="PTHR13315:SF4">
    <property type="entry name" value="METALLOPHOSPHOESTERASE, ISOFORM E"/>
    <property type="match status" value="1"/>
</dbReference>
<dbReference type="SUPFAM" id="SSF56300">
    <property type="entry name" value="Metallo-dependent phosphatases"/>
    <property type="match status" value="1"/>
</dbReference>
<dbReference type="Proteomes" id="UP000183832">
    <property type="component" value="Unassembled WGS sequence"/>
</dbReference>
<reference evidence="7 8" key="1">
    <citation type="submission" date="2015-04" db="EMBL/GenBank/DDBJ databases">
        <authorList>
            <person name="Syromyatnikov M.Y."/>
            <person name="Popov V.N."/>
        </authorList>
    </citation>
    <scope>NUCLEOTIDE SEQUENCE [LARGE SCALE GENOMIC DNA]</scope>
</reference>
<evidence type="ECO:0000256" key="3">
    <source>
        <dbReference type="ARBA" id="ARBA00022989"/>
    </source>
</evidence>
<comment type="subcellular location">
    <subcellularLocation>
        <location evidence="1">Membrane</location>
        <topology evidence="1">Multi-pass membrane protein</topology>
    </subcellularLocation>
</comment>
<keyword evidence="8" id="KW-1185">Reference proteome</keyword>